<feature type="compositionally biased region" description="Polar residues" evidence="6">
    <location>
        <begin position="436"/>
        <end position="450"/>
    </location>
</feature>
<dbReference type="PANTHER" id="PTHR33405">
    <property type="entry name" value="PROTEIN FLX-LIKE 2"/>
    <property type="match status" value="1"/>
</dbReference>
<comment type="similarity">
    <text evidence="1">Belongs to the FLX family.</text>
</comment>
<dbReference type="OrthoDB" id="1911379at2759"/>
<evidence type="ECO:0000256" key="6">
    <source>
        <dbReference type="SAM" id="MobiDB-lite"/>
    </source>
</evidence>
<feature type="region of interest" description="Disordered" evidence="6">
    <location>
        <begin position="358"/>
        <end position="393"/>
    </location>
</feature>
<evidence type="ECO:0000256" key="2">
    <source>
        <dbReference type="ARBA" id="ARBA00022473"/>
    </source>
</evidence>
<keyword evidence="5" id="KW-0287">Flowering</keyword>
<reference evidence="7 8" key="1">
    <citation type="journal article" date="2015" name="Proc. Natl. Acad. Sci. U.S.A.">
        <title>The resurrection genome of Boea hygrometrica: A blueprint for survival of dehydration.</title>
        <authorList>
            <person name="Xiao L."/>
            <person name="Yang G."/>
            <person name="Zhang L."/>
            <person name="Yang X."/>
            <person name="Zhao S."/>
            <person name="Ji Z."/>
            <person name="Zhou Q."/>
            <person name="Hu M."/>
            <person name="Wang Y."/>
            <person name="Chen M."/>
            <person name="Xu Y."/>
            <person name="Jin H."/>
            <person name="Xiao X."/>
            <person name="Hu G."/>
            <person name="Bao F."/>
            <person name="Hu Y."/>
            <person name="Wan P."/>
            <person name="Li L."/>
            <person name="Deng X."/>
            <person name="Kuang T."/>
            <person name="Xiang C."/>
            <person name="Zhu J.K."/>
            <person name="Oliver M.J."/>
            <person name="He Y."/>
        </authorList>
    </citation>
    <scope>NUCLEOTIDE SEQUENCE [LARGE SCALE GENOMIC DNA]</scope>
    <source>
        <strain evidence="8">cv. XS01</strain>
    </source>
</reference>
<evidence type="ECO:0000256" key="3">
    <source>
        <dbReference type="ARBA" id="ARBA00022782"/>
    </source>
</evidence>
<evidence type="ECO:0000256" key="5">
    <source>
        <dbReference type="ARBA" id="ARBA00023089"/>
    </source>
</evidence>
<dbReference type="GO" id="GO:0030154">
    <property type="term" value="P:cell differentiation"/>
    <property type="evidence" value="ECO:0007669"/>
    <property type="project" value="UniProtKB-KW"/>
</dbReference>
<gene>
    <name evidence="7" type="ORF">F511_24067</name>
</gene>
<evidence type="ECO:0000313" key="8">
    <source>
        <dbReference type="Proteomes" id="UP000250235"/>
    </source>
</evidence>
<sequence>MSNQGRVLPPHLRRPLPGPGAVYPDPYSSAIPPPTAGLPPFEMLPPPKIMEDKLSAQHIEIEKLATENQRLAATHGSLRQDLATARHDLQIVHSHISDMKSEKEHQTRGVLDKIAMMEAELESSKHIKLELQQSRVEAQNLVAVRKELFAKVQQLTRDLQIAHSEAQQIPGLMTELDSLRRDYQHYRATYDYEKKLYHDHLESLQVMEKNNAAMSREVEKLRTELSNSVNFDHRTGIVISALLPFQYMCANSGIILLGLTWPIFYSIFWELINYDIVGGSHGGSAGYSGTVSVANYNPAQNVYGATQGQSAFLGGVSGAGATSTAGGAAVNFDPYRAHTGAGYDTQINNTGGYETLRGPVGPAYNAQRGPSEPSYDAQRYSSGPSYDAHRWHSVPGYDAQRGAAGVGYDAQRGLAGPSFGGQTGVGYDMQKVPGNEASTRAATGSQGQAPTNTNATTASSMRGGSENDSVLRSGNPARI</sequence>
<dbReference type="AlphaFoldDB" id="A0A2Z7BLJ3"/>
<evidence type="ECO:0000313" key="7">
    <source>
        <dbReference type="EMBL" id="KZV32821.1"/>
    </source>
</evidence>
<proteinExistence type="inferred from homology"/>
<keyword evidence="2" id="KW-0217">Developmental protein</keyword>
<dbReference type="GO" id="GO:0009908">
    <property type="term" value="P:flower development"/>
    <property type="evidence" value="ECO:0007669"/>
    <property type="project" value="UniProtKB-KW"/>
</dbReference>
<accession>A0A2Z7BLJ3</accession>
<dbReference type="Proteomes" id="UP000250235">
    <property type="component" value="Unassembled WGS sequence"/>
</dbReference>
<dbReference type="PANTHER" id="PTHR33405:SF4">
    <property type="entry name" value="PROTEIN FLX-LIKE 2"/>
    <property type="match status" value="1"/>
</dbReference>
<feature type="region of interest" description="Disordered" evidence="6">
    <location>
        <begin position="419"/>
        <end position="479"/>
    </location>
</feature>
<feature type="compositionally biased region" description="Low complexity" evidence="6">
    <location>
        <begin position="1"/>
        <end position="10"/>
    </location>
</feature>
<evidence type="ECO:0000256" key="1">
    <source>
        <dbReference type="ARBA" id="ARBA00005405"/>
    </source>
</evidence>
<protein>
    <submittedName>
        <fullName evidence="7">Protein FLX-like 2</fullName>
    </submittedName>
</protein>
<organism evidence="7 8">
    <name type="scientific">Dorcoceras hygrometricum</name>
    <dbReference type="NCBI Taxonomy" id="472368"/>
    <lineage>
        <taxon>Eukaryota</taxon>
        <taxon>Viridiplantae</taxon>
        <taxon>Streptophyta</taxon>
        <taxon>Embryophyta</taxon>
        <taxon>Tracheophyta</taxon>
        <taxon>Spermatophyta</taxon>
        <taxon>Magnoliopsida</taxon>
        <taxon>eudicotyledons</taxon>
        <taxon>Gunneridae</taxon>
        <taxon>Pentapetalae</taxon>
        <taxon>asterids</taxon>
        <taxon>lamiids</taxon>
        <taxon>Lamiales</taxon>
        <taxon>Gesneriaceae</taxon>
        <taxon>Didymocarpoideae</taxon>
        <taxon>Trichosporeae</taxon>
        <taxon>Loxocarpinae</taxon>
        <taxon>Dorcoceras</taxon>
    </lineage>
</organism>
<keyword evidence="4" id="KW-0175">Coiled coil</keyword>
<evidence type="ECO:0000256" key="4">
    <source>
        <dbReference type="ARBA" id="ARBA00023054"/>
    </source>
</evidence>
<feature type="region of interest" description="Disordered" evidence="6">
    <location>
        <begin position="1"/>
        <end position="39"/>
    </location>
</feature>
<feature type="compositionally biased region" description="Low complexity" evidence="6">
    <location>
        <begin position="451"/>
        <end position="460"/>
    </location>
</feature>
<dbReference type="InterPro" id="IPR040353">
    <property type="entry name" value="FLX/FLX-like"/>
</dbReference>
<name>A0A2Z7BLJ3_9LAMI</name>
<keyword evidence="3" id="KW-0221">Differentiation</keyword>
<dbReference type="EMBL" id="KV006347">
    <property type="protein sequence ID" value="KZV32821.1"/>
    <property type="molecule type" value="Genomic_DNA"/>
</dbReference>
<keyword evidence="8" id="KW-1185">Reference proteome</keyword>